<keyword evidence="5 14" id="KW-0285">Flavoprotein</keyword>
<dbReference type="InterPro" id="IPR005117">
    <property type="entry name" value="NiRdtase/SiRdtase_haem-b_fer"/>
</dbReference>
<dbReference type="NCBIfam" id="TIGR02374">
    <property type="entry name" value="nitri_red_nirB"/>
    <property type="match status" value="1"/>
</dbReference>
<dbReference type="SUPFAM" id="SSF51905">
    <property type="entry name" value="FAD/NAD(P)-binding domain"/>
    <property type="match status" value="2"/>
</dbReference>
<dbReference type="PRINTS" id="PR00368">
    <property type="entry name" value="FADPNR"/>
</dbReference>
<keyword evidence="11 15" id="KW-0411">Iron-sulfur</keyword>
<dbReference type="GO" id="GO:0050660">
    <property type="term" value="F:flavin adenine dinucleotide binding"/>
    <property type="evidence" value="ECO:0007669"/>
    <property type="project" value="UniProtKB-UniRule"/>
</dbReference>
<dbReference type="SUPFAM" id="SSF56014">
    <property type="entry name" value="Nitrite and sulphite reductase 4Fe-4S domain-like"/>
    <property type="match status" value="1"/>
</dbReference>
<dbReference type="InterPro" id="IPR006067">
    <property type="entry name" value="NO2/SO3_Rdtase_4Fe4S_dom"/>
</dbReference>
<comment type="cofactor">
    <cofactor evidence="15">
        <name>siroheme</name>
        <dbReference type="ChEBI" id="CHEBI:60052"/>
    </cofactor>
    <text evidence="15">Binds 1 siroheme per subunit.</text>
</comment>
<evidence type="ECO:0000256" key="5">
    <source>
        <dbReference type="ARBA" id="ARBA00022630"/>
    </source>
</evidence>
<evidence type="ECO:0000313" key="21">
    <source>
        <dbReference type="EMBL" id="TXC89485.1"/>
    </source>
</evidence>
<dbReference type="InterPro" id="IPR036136">
    <property type="entry name" value="Nit/Sulf_reduc_fer-like_dom_sf"/>
</dbReference>
<gene>
    <name evidence="21" type="ORF">FS935_16525</name>
</gene>
<comment type="cofactor">
    <cofactor evidence="13">
        <name>[2Fe-2S] cluster</name>
        <dbReference type="ChEBI" id="CHEBI:190135"/>
    </cofactor>
</comment>
<evidence type="ECO:0000256" key="12">
    <source>
        <dbReference type="ARBA" id="ARBA00023063"/>
    </source>
</evidence>
<dbReference type="InterPro" id="IPR052034">
    <property type="entry name" value="NasD-like"/>
</dbReference>
<dbReference type="GO" id="GO:0051539">
    <property type="term" value="F:4 iron, 4 sulfur cluster binding"/>
    <property type="evidence" value="ECO:0007669"/>
    <property type="project" value="UniProtKB-KW"/>
</dbReference>
<feature type="binding site" evidence="15">
    <location>
        <position position="672"/>
    </location>
    <ligand>
        <name>[4Fe-4S] cluster</name>
        <dbReference type="ChEBI" id="CHEBI:49883"/>
    </ligand>
</feature>
<evidence type="ECO:0000256" key="7">
    <source>
        <dbReference type="ARBA" id="ARBA00022723"/>
    </source>
</evidence>
<keyword evidence="6" id="KW-0001">2Fe-2S</keyword>
<sequence>MKQKLVVVGNGMAGIRCVEEILKHSSDVYEISIIGSENHLNYNRILLSSVLQGEAKIADITLNQKEWYSSNQINLFSGETVMNIDSNQKHVLTDKNRLLSYDKLILATGSSPFVLPVPGVEKEGVITFRTIEDCKKMIETSKNDRSAIVIGGGVLGLEAAWGLLHLGLDVKVVHNSDCLMQRQLDQASSRLLQKQLERKGVQFLLGKTTKEFKGRQHKVEEIIFSDDSSIKADLVVMSIGVMPNVQLAKDCGIHTNRGIVVNDYMETSERDIYAVGECVEHNGFVYGLVKPLYEQGKVLANRLCSTKKKRYKGSVLSTSLKVPGIDLFSIGDLREDESTQALTMLNEINEVYKKMVFRGDIMVGAVLYGDTKSQSKIADVIVKRKHINEQEKQQLMYSTEKDYSLLSSMKVSEVICNCNGVSKGAIMEAVQHEGISTLDEVKQCTKASSSCGSCKSLVCDLLEYIHSDDCNEVAEQKTLCACTTLTEDEVVYEIQQQNLSLVGEVIAKLNWLSKDGCSKCIPAISYYLAMIYPKAEAAKTSSFENKEIFLSSQKDGTYRLTPRIYGGRMSAQELKKIANVIEKYQLSYVGLTSAQNIQIKGIKKEYVQAVCAELNMSFHSLENNTVQHINTLFGEHACICDYDDAMQLSIELEKGMETIITPYKVILSVSACKHSNANNIQKDINIIGDDRGWEIYVGGQILSVDQQEELLTIAQDVVEVKQVVLGLVQYYRETANYLECIFDWIERVGLIHIREVLFEEPLRMQLVERLELEVQQTLSL</sequence>
<dbReference type="Gene3D" id="3.50.50.60">
    <property type="entry name" value="FAD/NAD(P)-binding domain"/>
    <property type="match status" value="2"/>
</dbReference>
<feature type="domain" description="Nitrite/sulphite reductase 4Fe-4S" evidence="16">
    <location>
        <begin position="624"/>
        <end position="762"/>
    </location>
</feature>
<dbReference type="EMBL" id="VOQF01000009">
    <property type="protein sequence ID" value="TXC89485.1"/>
    <property type="molecule type" value="Genomic_DNA"/>
</dbReference>
<evidence type="ECO:0000256" key="11">
    <source>
        <dbReference type="ARBA" id="ARBA00023014"/>
    </source>
</evidence>
<evidence type="ECO:0000256" key="6">
    <source>
        <dbReference type="ARBA" id="ARBA00022714"/>
    </source>
</evidence>
<dbReference type="InterPro" id="IPR036188">
    <property type="entry name" value="FAD/NAD-bd_sf"/>
</dbReference>
<dbReference type="PANTHER" id="PTHR43809:SF1">
    <property type="entry name" value="NITRITE REDUCTASE (NADH) LARGE SUBUNIT"/>
    <property type="match status" value="1"/>
</dbReference>
<keyword evidence="4 15" id="KW-0349">Heme</keyword>
<dbReference type="Pfam" id="PF04324">
    <property type="entry name" value="Fer2_BFD"/>
    <property type="match status" value="2"/>
</dbReference>
<dbReference type="PRINTS" id="PR00411">
    <property type="entry name" value="PNDRDTASEI"/>
</dbReference>
<accession>A0A5C6W143</accession>
<evidence type="ECO:0000256" key="8">
    <source>
        <dbReference type="ARBA" id="ARBA00022827"/>
    </source>
</evidence>
<keyword evidence="9" id="KW-0560">Oxidoreductase</keyword>
<comment type="similarity">
    <text evidence="3">Belongs to the nitrite and sulfite reductase 4Fe-4S domain family.</text>
</comment>
<dbReference type="Gene3D" id="1.10.10.1100">
    <property type="entry name" value="BFD-like [2Fe-2S]-binding domain"/>
    <property type="match status" value="1"/>
</dbReference>
<evidence type="ECO:0000256" key="1">
    <source>
        <dbReference type="ARBA" id="ARBA00001974"/>
    </source>
</evidence>
<dbReference type="CDD" id="cd19943">
    <property type="entry name" value="NirB_Fer2_BFD-like_1"/>
    <property type="match status" value="1"/>
</dbReference>
<evidence type="ECO:0000256" key="15">
    <source>
        <dbReference type="PIRSR" id="PIRSR037149-1"/>
    </source>
</evidence>
<name>A0A5C6W143_9BACI</name>
<dbReference type="Gene3D" id="3.30.413.10">
    <property type="entry name" value="Sulfite Reductase Hemoprotein, domain 1"/>
    <property type="match status" value="1"/>
</dbReference>
<dbReference type="CDD" id="cd19944">
    <property type="entry name" value="NirB_Fer2_BFD-like_2"/>
    <property type="match status" value="1"/>
</dbReference>
<evidence type="ECO:0000259" key="16">
    <source>
        <dbReference type="Pfam" id="PF01077"/>
    </source>
</evidence>
<keyword evidence="10 15" id="KW-0408">Iron</keyword>
<proteinExistence type="inferred from homology"/>
<comment type="cofactor">
    <cofactor evidence="15">
        <name>[4Fe-4S] cluster</name>
        <dbReference type="ChEBI" id="CHEBI:49883"/>
    </cofactor>
    <text evidence="15">Binds 1 [4Fe-4S] cluster per subunit.</text>
</comment>
<dbReference type="Pfam" id="PF18267">
    <property type="entry name" value="Rubredoxin_C"/>
    <property type="match status" value="1"/>
</dbReference>
<dbReference type="PIRSF" id="PIRSF037149">
    <property type="entry name" value="NirB"/>
    <property type="match status" value="1"/>
</dbReference>
<feature type="domain" description="BFD-like [2Fe-2S]-binding" evidence="18">
    <location>
        <begin position="479"/>
        <end position="529"/>
    </location>
</feature>
<evidence type="ECO:0000259" key="20">
    <source>
        <dbReference type="Pfam" id="PF18267"/>
    </source>
</evidence>
<evidence type="ECO:0000259" key="18">
    <source>
        <dbReference type="Pfam" id="PF04324"/>
    </source>
</evidence>
<dbReference type="GO" id="GO:0050661">
    <property type="term" value="F:NADP binding"/>
    <property type="evidence" value="ECO:0007669"/>
    <property type="project" value="UniProtKB-UniRule"/>
</dbReference>
<dbReference type="InterPro" id="IPR007419">
    <property type="entry name" value="BFD-like_2Fe2S-bd_dom"/>
</dbReference>
<dbReference type="Proteomes" id="UP000321363">
    <property type="component" value="Unassembled WGS sequence"/>
</dbReference>
<comment type="caution">
    <text evidence="21">The sequence shown here is derived from an EMBL/GenBank/DDBJ whole genome shotgun (WGS) entry which is preliminary data.</text>
</comment>
<feature type="domain" description="BFD-like [2Fe-2S]-binding" evidence="18">
    <location>
        <begin position="414"/>
        <end position="463"/>
    </location>
</feature>
<feature type="domain" description="NADH-rubredoxin oxidoreductase C-terminal" evidence="20">
    <location>
        <begin position="317"/>
        <end position="384"/>
    </location>
</feature>
<dbReference type="Gene3D" id="3.90.480.20">
    <property type="match status" value="1"/>
</dbReference>
<feature type="domain" description="Nitrite/Sulfite reductase ferredoxin-like" evidence="17">
    <location>
        <begin position="553"/>
        <end position="615"/>
    </location>
</feature>
<dbReference type="GO" id="GO:0098809">
    <property type="term" value="F:nitrite reductase activity"/>
    <property type="evidence" value="ECO:0007669"/>
    <property type="project" value="InterPro"/>
</dbReference>
<dbReference type="Pfam" id="PF01077">
    <property type="entry name" value="NIR_SIR"/>
    <property type="match status" value="1"/>
</dbReference>
<evidence type="ECO:0000256" key="10">
    <source>
        <dbReference type="ARBA" id="ARBA00023004"/>
    </source>
</evidence>
<dbReference type="GO" id="GO:0051537">
    <property type="term" value="F:2 iron, 2 sulfur cluster binding"/>
    <property type="evidence" value="ECO:0007669"/>
    <property type="project" value="UniProtKB-KW"/>
</dbReference>
<comment type="cofactor">
    <cofactor evidence="1 14">
        <name>FAD</name>
        <dbReference type="ChEBI" id="CHEBI:57692"/>
    </cofactor>
</comment>
<dbReference type="GO" id="GO:0042128">
    <property type="term" value="P:nitrate assimilation"/>
    <property type="evidence" value="ECO:0007669"/>
    <property type="project" value="UniProtKB-UniRule"/>
</dbReference>
<organism evidence="21 22">
    <name type="scientific">Metabacillus litoralis</name>
    <dbReference type="NCBI Taxonomy" id="152268"/>
    <lineage>
        <taxon>Bacteria</taxon>
        <taxon>Bacillati</taxon>
        <taxon>Bacillota</taxon>
        <taxon>Bacilli</taxon>
        <taxon>Bacillales</taxon>
        <taxon>Bacillaceae</taxon>
        <taxon>Metabacillus</taxon>
    </lineage>
</organism>
<evidence type="ECO:0000256" key="3">
    <source>
        <dbReference type="ARBA" id="ARBA00010429"/>
    </source>
</evidence>
<dbReference type="AlphaFoldDB" id="A0A5C6W143"/>
<evidence type="ECO:0000259" key="17">
    <source>
        <dbReference type="Pfam" id="PF03460"/>
    </source>
</evidence>
<feature type="binding site" evidence="15">
    <location>
        <position position="638"/>
    </location>
    <ligand>
        <name>[4Fe-4S] cluster</name>
        <dbReference type="ChEBI" id="CHEBI:49883"/>
    </ligand>
</feature>
<keyword evidence="7 15" id="KW-0479">Metal-binding</keyword>
<feature type="domain" description="FAD/NAD(P)-binding" evidence="19">
    <location>
        <begin position="4"/>
        <end position="279"/>
    </location>
</feature>
<dbReference type="InterPro" id="IPR041575">
    <property type="entry name" value="Rubredoxin_C"/>
</dbReference>
<comment type="pathway">
    <text evidence="2">Nitrogen metabolism; nitrate reduction (assimilation).</text>
</comment>
<dbReference type="InterPro" id="IPR023753">
    <property type="entry name" value="FAD/NAD-binding_dom"/>
</dbReference>
<dbReference type="InterPro" id="IPR041854">
    <property type="entry name" value="BFD-like_2Fe2S-bd_dom_sf"/>
</dbReference>
<evidence type="ECO:0000256" key="13">
    <source>
        <dbReference type="ARBA" id="ARBA00034078"/>
    </source>
</evidence>
<keyword evidence="12 14" id="KW-0534">Nitrate assimilation</keyword>
<dbReference type="GO" id="GO:0046872">
    <property type="term" value="F:metal ion binding"/>
    <property type="evidence" value="ECO:0007669"/>
    <property type="project" value="UniProtKB-KW"/>
</dbReference>
<dbReference type="InterPro" id="IPR045854">
    <property type="entry name" value="NO2/SO3_Rdtase_4Fe4S_sf"/>
</dbReference>
<evidence type="ECO:0000256" key="4">
    <source>
        <dbReference type="ARBA" id="ARBA00022617"/>
    </source>
</evidence>
<keyword evidence="8 14" id="KW-0274">FAD</keyword>
<evidence type="ECO:0000259" key="19">
    <source>
        <dbReference type="Pfam" id="PF07992"/>
    </source>
</evidence>
<evidence type="ECO:0000256" key="14">
    <source>
        <dbReference type="PIRNR" id="PIRNR037149"/>
    </source>
</evidence>
<dbReference type="Pfam" id="PF07992">
    <property type="entry name" value="Pyr_redox_2"/>
    <property type="match status" value="1"/>
</dbReference>
<protein>
    <submittedName>
        <fullName evidence="21">NAD(P)/FAD-dependent oxidoreductase</fullName>
    </submittedName>
</protein>
<dbReference type="GO" id="GO:0020037">
    <property type="term" value="F:heme binding"/>
    <property type="evidence" value="ECO:0007669"/>
    <property type="project" value="InterPro"/>
</dbReference>
<dbReference type="InterPro" id="IPR017121">
    <property type="entry name" value="Nitrite_Rdtase_lsu"/>
</dbReference>
<dbReference type="PANTHER" id="PTHR43809">
    <property type="entry name" value="NITRITE REDUCTASE (NADH) LARGE SUBUNIT"/>
    <property type="match status" value="1"/>
</dbReference>
<evidence type="ECO:0000313" key="22">
    <source>
        <dbReference type="Proteomes" id="UP000321363"/>
    </source>
</evidence>
<dbReference type="InterPro" id="IPR012744">
    <property type="entry name" value="Nitri_red_NirB"/>
</dbReference>
<dbReference type="Gene3D" id="3.30.390.30">
    <property type="match status" value="1"/>
</dbReference>
<keyword evidence="22" id="KW-1185">Reference proteome</keyword>
<dbReference type="RefSeq" id="WP_146949750.1">
    <property type="nucleotide sequence ID" value="NZ_VOQF01000009.1"/>
</dbReference>
<dbReference type="InterPro" id="IPR016156">
    <property type="entry name" value="FAD/NAD-linked_Rdtase_dimer_sf"/>
</dbReference>
<keyword evidence="15" id="KW-0004">4Fe-4S</keyword>
<dbReference type="OrthoDB" id="9802028at2"/>
<dbReference type="SUPFAM" id="SSF55124">
    <property type="entry name" value="Nitrite/Sulfite reductase N-terminal domain-like"/>
    <property type="match status" value="1"/>
</dbReference>
<reference evidence="21 22" key="1">
    <citation type="journal article" date="2005" name="Int. J. Syst. Evol. Microbiol.">
        <title>Bacillus litoralis sp. nov., isolated from a tidal flat of the Yellow Sea in Korea.</title>
        <authorList>
            <person name="Yoon J.H."/>
            <person name="Oh T.K."/>
        </authorList>
    </citation>
    <scope>NUCLEOTIDE SEQUENCE [LARGE SCALE GENOMIC DNA]</scope>
    <source>
        <strain evidence="21 22">SW-211</strain>
    </source>
</reference>
<evidence type="ECO:0000256" key="9">
    <source>
        <dbReference type="ARBA" id="ARBA00023002"/>
    </source>
</evidence>
<evidence type="ECO:0000256" key="2">
    <source>
        <dbReference type="ARBA" id="ARBA00005096"/>
    </source>
</evidence>
<dbReference type="Pfam" id="PF03460">
    <property type="entry name" value="NIR_SIR_ferr"/>
    <property type="match status" value="1"/>
</dbReference>